<dbReference type="AlphaFoldDB" id="A0A0E9SSP6"/>
<reference evidence="1" key="2">
    <citation type="journal article" date="2015" name="Fish Shellfish Immunol.">
        <title>Early steps in the European eel (Anguilla anguilla)-Vibrio vulnificus interaction in the gills: Role of the RtxA13 toxin.</title>
        <authorList>
            <person name="Callol A."/>
            <person name="Pajuelo D."/>
            <person name="Ebbesson L."/>
            <person name="Teles M."/>
            <person name="MacKenzie S."/>
            <person name="Amaro C."/>
        </authorList>
    </citation>
    <scope>NUCLEOTIDE SEQUENCE</scope>
</reference>
<name>A0A0E9SSP6_ANGAN</name>
<evidence type="ECO:0000313" key="1">
    <source>
        <dbReference type="EMBL" id="JAH44369.1"/>
    </source>
</evidence>
<organism evidence="1">
    <name type="scientific">Anguilla anguilla</name>
    <name type="common">European freshwater eel</name>
    <name type="synonym">Muraena anguilla</name>
    <dbReference type="NCBI Taxonomy" id="7936"/>
    <lineage>
        <taxon>Eukaryota</taxon>
        <taxon>Metazoa</taxon>
        <taxon>Chordata</taxon>
        <taxon>Craniata</taxon>
        <taxon>Vertebrata</taxon>
        <taxon>Euteleostomi</taxon>
        <taxon>Actinopterygii</taxon>
        <taxon>Neopterygii</taxon>
        <taxon>Teleostei</taxon>
        <taxon>Anguilliformes</taxon>
        <taxon>Anguillidae</taxon>
        <taxon>Anguilla</taxon>
    </lineage>
</organism>
<proteinExistence type="predicted"/>
<reference evidence="1" key="1">
    <citation type="submission" date="2014-11" db="EMBL/GenBank/DDBJ databases">
        <authorList>
            <person name="Amaro Gonzalez C."/>
        </authorList>
    </citation>
    <scope>NUCLEOTIDE SEQUENCE</scope>
</reference>
<protein>
    <submittedName>
        <fullName evidence="1">Uncharacterized protein</fullName>
    </submittedName>
</protein>
<accession>A0A0E9SSP6</accession>
<dbReference type="EMBL" id="GBXM01064208">
    <property type="protein sequence ID" value="JAH44369.1"/>
    <property type="molecule type" value="Transcribed_RNA"/>
</dbReference>
<sequence length="18" mass="2003">MHPHIPPPKANLPAIRTI</sequence>